<gene>
    <name evidence="2" type="primary">puuB_4</name>
    <name evidence="2" type="ORF">GALL_296790</name>
</gene>
<name>A0A1J5QXL5_9ZZZZ</name>
<reference evidence="2" key="1">
    <citation type="submission" date="2016-10" db="EMBL/GenBank/DDBJ databases">
        <title>Sequence of Gallionella enrichment culture.</title>
        <authorList>
            <person name="Poehlein A."/>
            <person name="Muehling M."/>
            <person name="Daniel R."/>
        </authorList>
    </citation>
    <scope>NUCLEOTIDE SEQUENCE</scope>
</reference>
<feature type="domain" description="FAD dependent oxidoreductase" evidence="1">
    <location>
        <begin position="52"/>
        <end position="412"/>
    </location>
</feature>
<dbReference type="Pfam" id="PF01266">
    <property type="entry name" value="DAO"/>
    <property type="match status" value="1"/>
</dbReference>
<dbReference type="AlphaFoldDB" id="A0A1J5QXL5"/>
<dbReference type="Gene3D" id="3.30.9.10">
    <property type="entry name" value="D-Amino Acid Oxidase, subunit A, domain 2"/>
    <property type="match status" value="1"/>
</dbReference>
<dbReference type="GO" id="GO:0016491">
    <property type="term" value="F:oxidoreductase activity"/>
    <property type="evidence" value="ECO:0007669"/>
    <property type="project" value="UniProtKB-KW"/>
</dbReference>
<evidence type="ECO:0000259" key="1">
    <source>
        <dbReference type="Pfam" id="PF01266"/>
    </source>
</evidence>
<dbReference type="Gene3D" id="3.50.50.60">
    <property type="entry name" value="FAD/NAD(P)-binding domain"/>
    <property type="match status" value="1"/>
</dbReference>
<dbReference type="PANTHER" id="PTHR13847:SF285">
    <property type="entry name" value="FAD DEPENDENT OXIDOREDUCTASE DOMAIN-CONTAINING PROTEIN"/>
    <property type="match status" value="1"/>
</dbReference>
<evidence type="ECO:0000313" key="2">
    <source>
        <dbReference type="EMBL" id="OIQ88449.1"/>
    </source>
</evidence>
<dbReference type="PANTHER" id="PTHR13847">
    <property type="entry name" value="SARCOSINE DEHYDROGENASE-RELATED"/>
    <property type="match status" value="1"/>
</dbReference>
<accession>A0A1J5QXL5</accession>
<dbReference type="GO" id="GO:0005737">
    <property type="term" value="C:cytoplasm"/>
    <property type="evidence" value="ECO:0007669"/>
    <property type="project" value="TreeGrafter"/>
</dbReference>
<sequence length="476" mass="50782">MVTPVTSRLHGSTRTPTGTRPYRSLSLWLDQRADDGDALVPRAPLDGDTEADVAIVGAGFTGLWTAYYLTELDPGLQVVLVEQEIAGFGASGRNGGWCSALLPTSAATIAREHGLQAARAMRSAMRDAVVEVGGVTAAEEISCDFAFGGTVQLARSEAQLARARADAAEAATWGDEVALLDIEATREHVRATGVIGASFTPDCARLHPGRLVRSLADTVEQRGVRIAEGTRALRLSPRAVVTDHGTVRARHVIRATEAWTSQLPGSERDVVPVYSLMIATEPLPAEVWDQIGLSRGETFSDHRHLIVYGQRTADDRLAFGGRGAPYHRGSRIRADFDQDAQVFAHLRSTVVDLFPDAADAEITHRWGGPLGIARDWHASVGLDPHPGIGWAGGYVGDGVATSNLAGRTLADLVLGQETPLTHLPWVGHRSPAWESEPLRWAGINLGLRVATAADAEERATGRGSLLARGLDRLTGG</sequence>
<comment type="caution">
    <text evidence="2">The sequence shown here is derived from an EMBL/GenBank/DDBJ whole genome shotgun (WGS) entry which is preliminary data.</text>
</comment>
<protein>
    <submittedName>
        <fullName evidence="2">Gamma-glutamylputrescine oxidoreductase</fullName>
        <ecNumber evidence="2">1.4.3.-</ecNumber>
    </submittedName>
</protein>
<dbReference type="EMBL" id="MLJW01000372">
    <property type="protein sequence ID" value="OIQ88449.1"/>
    <property type="molecule type" value="Genomic_DNA"/>
</dbReference>
<dbReference type="SUPFAM" id="SSF51905">
    <property type="entry name" value="FAD/NAD(P)-binding domain"/>
    <property type="match status" value="1"/>
</dbReference>
<dbReference type="InterPro" id="IPR036188">
    <property type="entry name" value="FAD/NAD-bd_sf"/>
</dbReference>
<keyword evidence="2" id="KW-0560">Oxidoreductase</keyword>
<dbReference type="EC" id="1.4.3.-" evidence="2"/>
<proteinExistence type="predicted"/>
<dbReference type="InterPro" id="IPR006076">
    <property type="entry name" value="FAD-dep_OxRdtase"/>
</dbReference>
<organism evidence="2">
    <name type="scientific">mine drainage metagenome</name>
    <dbReference type="NCBI Taxonomy" id="410659"/>
    <lineage>
        <taxon>unclassified sequences</taxon>
        <taxon>metagenomes</taxon>
        <taxon>ecological metagenomes</taxon>
    </lineage>
</organism>